<evidence type="ECO:0000259" key="7">
    <source>
        <dbReference type="Pfam" id="PF00955"/>
    </source>
</evidence>
<dbReference type="InterPro" id="IPR011531">
    <property type="entry name" value="HCO3_transpt-like_TM_dom"/>
</dbReference>
<proteinExistence type="predicted"/>
<feature type="transmembrane region" description="Helical" evidence="6">
    <location>
        <begin position="28"/>
        <end position="50"/>
    </location>
</feature>
<feature type="transmembrane region" description="Helical" evidence="6">
    <location>
        <begin position="1084"/>
        <end position="1105"/>
    </location>
</feature>
<evidence type="ECO:0000256" key="5">
    <source>
        <dbReference type="SAM" id="MobiDB-lite"/>
    </source>
</evidence>
<feature type="transmembrane region" description="Helical" evidence="6">
    <location>
        <begin position="2062"/>
        <end position="2081"/>
    </location>
</feature>
<comment type="caution">
    <text evidence="8">The sequence shown here is derived from an EMBL/GenBank/DDBJ whole genome shotgun (WGS) entry which is preliminary data.</text>
</comment>
<dbReference type="PANTHER" id="PTHR11453">
    <property type="entry name" value="ANION EXCHANGE PROTEIN"/>
    <property type="match status" value="1"/>
</dbReference>
<gene>
    <name evidence="8" type="ORF">PGLA1383_LOCUS4714</name>
</gene>
<evidence type="ECO:0000256" key="4">
    <source>
        <dbReference type="ARBA" id="ARBA00023136"/>
    </source>
</evidence>
<keyword evidence="4 6" id="KW-0472">Membrane</keyword>
<dbReference type="GO" id="GO:0005452">
    <property type="term" value="F:solute:inorganic anion antiporter activity"/>
    <property type="evidence" value="ECO:0007669"/>
    <property type="project" value="InterPro"/>
</dbReference>
<feature type="region of interest" description="Disordered" evidence="5">
    <location>
        <begin position="2249"/>
        <end position="2273"/>
    </location>
</feature>
<evidence type="ECO:0000256" key="2">
    <source>
        <dbReference type="ARBA" id="ARBA00022692"/>
    </source>
</evidence>
<organism evidence="8 9">
    <name type="scientific">Polarella glacialis</name>
    <name type="common">Dinoflagellate</name>
    <dbReference type="NCBI Taxonomy" id="89957"/>
    <lineage>
        <taxon>Eukaryota</taxon>
        <taxon>Sar</taxon>
        <taxon>Alveolata</taxon>
        <taxon>Dinophyceae</taxon>
        <taxon>Suessiales</taxon>
        <taxon>Suessiaceae</taxon>
        <taxon>Polarella</taxon>
    </lineage>
</organism>
<reference evidence="8" key="1">
    <citation type="submission" date="2021-02" db="EMBL/GenBank/DDBJ databases">
        <authorList>
            <person name="Dougan E. K."/>
            <person name="Rhodes N."/>
            <person name="Thang M."/>
            <person name="Chan C."/>
        </authorList>
    </citation>
    <scope>NUCLEOTIDE SEQUENCE</scope>
</reference>
<feature type="transmembrane region" description="Helical" evidence="6">
    <location>
        <begin position="1882"/>
        <end position="1898"/>
    </location>
</feature>
<evidence type="ECO:0000313" key="8">
    <source>
        <dbReference type="EMBL" id="CAE8585812.1"/>
    </source>
</evidence>
<sequence length="2673" mass="289387">YHVVGALVLESVVIFYTEGRMHTAAPPFILALYWLSAAGCLTYVLLAVWLSMHASISSHSFGVRLLTRFVRLPIPGSRQINALNARLSDFERQGAKEMLRVPFIQGAQQWQQRRADVGGDDRPTAPFTGEGDERFKTAVIRPGEIRPQDLLGLGEQAYGEESLLQQAAVHLPGKHVQLFRRLQAKWQCYDAYARVSMSLGVNQLLMTVSYYCICLADIEYHSPALALALVTIFQCANLALAWLDVAGLMRGTICSLQLVGAMAPFLACSSIVAAERRFPDGRGQLMPANKYGPVSACFFITVVWLEGLLHLAWPSRDLSHLPKRYRAVLFLDVFAIADDAIKGVESKTPKEVPVATPLLREDSAAISPEEAAAADEALFLAEAALRRWQAVPDGTVEAGLQQAELERLKRQLVVWRKALNGEARRRAEQRGGDRDALELSAAQTEQAEAPFAKYLLGPFRQSGQSAAYFYDLEERQFAWGSVTRVWEDPLEREVLTLQLAPAASDMSAAVAPEPPPASTAVGSTLVDSSPAAVDQDAEDDEVHEAVAAGAEEHSGSLRRWLERSEKLPDCVGWMVRPVLNPPVVVELSLKVLFSFLLYAFAIWFALSYAFSAVADSRAVGTTLSLDVPVTRQLRIELTGCVLHIGATRGRGDVRVTNSTLRTAFRVPKGSSEYVALTDTGDCLVVSCMGPSEEVGYLTTAYLEIGPSTAIANTTVEILTSARSTLLVSGGLFGSILTINGQAAIVQLDSVDVPSLDVSLKEGMVDIRKSNIPTAKFALQTAALSIQSKKTVGTRIYLKAADPATVTAKQLTSNLCLSHASDTLPSEQVEGGSIFFDIGGPTVLSTFTVTRGDKAKAVPGQIFISQNVAPATRSSENTFDSTSGTSYKAEAKFATWAKMMRDQGMQLLRVKALAPGLNDEDGGLWSRGEWVYSVHGDVYMWHSASLFWLATFGLFAPSTAREVVLVPSGQCTTVSVVGKSPSTCSIQQGTSLYDQKVTMGGIHAALWESLPAEMQFRNTTHAELYFVETLPSTGPGSKSHGLGSSIADGKVMKFKSDSLASDGYSLVSFTAVNEPDKFMKSGDHVFMYMGYIVECLAVIVVSILAVRGYQSERDKILASEGFRIWPLLWNSEVKKKSEKEGVPAEDCGGLIEESLLPSDAEGMEEPPLELGEELPEEEAEEPPKEEKGLPPEEEGQEEPPKPPLRDPFALVASVSATLQSGHKHLRSAFEVEKSEVRKKVEGQAHHLIADSAHIFTVLDVAVLGRMPGASKFQGLPSALYVALMHFAVVACLCVPLYSVAWLWLNNSVFQQTECALIDMARSACGFRRALEPVMLMMVVVMALCVMLFFSVVDYLARQIDHVVFRKGRPEGKQMSRHRRRLMKIRASSFLKSVLWVLALSVLVATVVFFVGFCLYITLGACVDPHRLIPVLLAVVAVLAVAQSTYTELQKLQKALKEKVTSMKKGAGNAAAIEETAEETLRAMGLNSTQVLLITLAVCIAFAAFIAFILLGCMMFIAPESFIPTLISSGMVLLSTGAMIQGGKVKGSSFAGKNDTTAMLNMRFAKVSAVSGVMTGVTGASDGKTALAAATKLDHLAKTGEVLKPVAKPVAKKKCREGPFVEGSDHLPLVVIEGSPRHFPRMGTEHAAVDNAQLEEANDKTAEEHAAAVASKNNNNNDEVEAPAPKSGSVADKEVPAGLEYVGGFCGALFADYRRRSAFLKSDWTTDAMSMKTLSGALFLCCATLTSTIALGAHIRDVTGGVIGINEYLMMNSAAGMLHAIFGCQPLLVLRPTGPITLLFEKQLEAAQQLNVPFWPFFAWTGIFVGLFMFLITAFELSRFIKYLTPFTENIFAAFIGTVYMKDGIQGMFLIWSRGTEDVAAQKLLTINLTIGCTLLALWLNNMKSSKWLTYGVRGVLTDYALMIALLICIGVAAVLNRHFFPISFIETSSTGFNTTEARSWVTDLAAIDAAGVAYAFVAAFPVVIFFYLDQNISSLMCQKPAMKVGKGSYYHSSFFCMAVFNFIGPLFGLPFVTGSLPHSPQFVEAMAETDKDHKVTGVKENRVAPFVGYLLIGVPLLVPSILEVVPEAAVSGALIYVGLKALLSTQLWERILLLATDPQLYPADKSYTKVPVKTMHCFTLIQIVCVMVCWLFNIFLGLFFPLFVISLVPIRYKLLPCIFSQEHLNMLLSEDAAEEEEQSFDGERRAAGLRGGGADGVISVAGAVGEGCVAAGLVQDGEAAVRAVLGGDRSGNVDSGATDSEDSDSSEQSGSDPEDRRSIFCLYFCCRTTRYRNKYVDAAYKEHRLPWRVLSGVTRVLQLSWLVVGIAMALEDSDLVPGYDIIANFKEGAGAERRLGSDGWRFEALEGAGGAWPGRALFRPEAMSFVPGGQLGTNCSGCDAGPGVDRGDRILVAANGGSLHWVALTTESPSSKRQSAVRSAGPRRYGAIAVCAAGGEVSASCLLAHPVPSDGGASIEVRPLAESSEEELVSRLHLEGYGRQWSHIAGASLPCATAQLLTSSGESFASEPLRPSELPEWCLVLAAWDGQRLPVAVVPLPHGPGRPPRSQMLSPLFDVISRKQAAAATAELRSLHLEASGRRLWALWADGKLQAWDLLQSRSLGVWRPDWPQPPLALCERPRLGGFSWELLVLSRDSSSASEPKLLTAHLPSGLLQQ</sequence>
<feature type="domain" description="Bicarbonate transporter-like transmembrane" evidence="7">
    <location>
        <begin position="1877"/>
        <end position="2189"/>
    </location>
</feature>
<dbReference type="EMBL" id="CAJNNV010001780">
    <property type="protein sequence ID" value="CAE8585812.1"/>
    <property type="molecule type" value="Genomic_DNA"/>
</dbReference>
<dbReference type="Proteomes" id="UP000654075">
    <property type="component" value="Unassembled WGS sequence"/>
</dbReference>
<feature type="transmembrane region" description="Helical" evidence="6">
    <location>
        <begin position="2142"/>
        <end position="2167"/>
    </location>
</feature>
<feature type="transmembrane region" description="Helical" evidence="6">
    <location>
        <begin position="1489"/>
        <end position="1515"/>
    </location>
</feature>
<feature type="domain" description="Bicarbonate transporter-like transmembrane" evidence="7">
    <location>
        <begin position="1703"/>
        <end position="1871"/>
    </location>
</feature>
<feature type="region of interest" description="Disordered" evidence="5">
    <location>
        <begin position="1656"/>
        <end position="1688"/>
    </location>
</feature>
<evidence type="ECO:0000256" key="6">
    <source>
        <dbReference type="SAM" id="Phobius"/>
    </source>
</evidence>
<feature type="compositionally biased region" description="Low complexity" evidence="5">
    <location>
        <begin position="1665"/>
        <end position="1683"/>
    </location>
</feature>
<dbReference type="GO" id="GO:0005886">
    <property type="term" value="C:plasma membrane"/>
    <property type="evidence" value="ECO:0007669"/>
    <property type="project" value="TreeGrafter"/>
</dbReference>
<feature type="transmembrane region" description="Helical" evidence="6">
    <location>
        <begin position="1849"/>
        <end position="1870"/>
    </location>
</feature>
<name>A0A813DIE6_POLGL</name>
<dbReference type="OrthoDB" id="1735926at2759"/>
<feature type="transmembrane region" description="Helical" evidence="6">
    <location>
        <begin position="293"/>
        <end position="313"/>
    </location>
</feature>
<feature type="transmembrane region" description="Helical" evidence="6">
    <location>
        <begin position="1277"/>
        <end position="1302"/>
    </location>
</feature>
<feature type="transmembrane region" description="Helical" evidence="6">
    <location>
        <begin position="1808"/>
        <end position="1829"/>
    </location>
</feature>
<feature type="transmembrane region" description="Helical" evidence="6">
    <location>
        <begin position="224"/>
        <end position="243"/>
    </location>
</feature>
<feature type="transmembrane region" description="Helical" evidence="6">
    <location>
        <begin position="1429"/>
        <end position="1447"/>
    </location>
</feature>
<keyword evidence="2 6" id="KW-0812">Transmembrane</keyword>
<dbReference type="GO" id="GO:0006820">
    <property type="term" value="P:monoatomic anion transport"/>
    <property type="evidence" value="ECO:0007669"/>
    <property type="project" value="InterPro"/>
</dbReference>
<accession>A0A813DIE6</accession>
<dbReference type="PANTHER" id="PTHR11453:SF127">
    <property type="entry name" value="SOLUTE CARRIER FAMILY 4 MEMBER 11"/>
    <property type="match status" value="1"/>
</dbReference>
<feature type="transmembrane region" description="Helical" evidence="6">
    <location>
        <begin position="1766"/>
        <end position="1788"/>
    </location>
</feature>
<feature type="transmembrane region" description="Helical" evidence="6">
    <location>
        <begin position="1388"/>
        <end position="1417"/>
    </location>
</feature>
<dbReference type="InterPro" id="IPR003020">
    <property type="entry name" value="HCO3_transpt_euk"/>
</dbReference>
<feature type="non-terminal residue" evidence="8">
    <location>
        <position position="2673"/>
    </location>
</feature>
<feature type="transmembrane region" description="Helical" evidence="6">
    <location>
        <begin position="1735"/>
        <end position="1754"/>
    </location>
</feature>
<feature type="transmembrane region" description="Helical" evidence="6">
    <location>
        <begin position="1918"/>
        <end position="1938"/>
    </location>
</feature>
<keyword evidence="9" id="KW-1185">Reference proteome</keyword>
<keyword evidence="3 6" id="KW-1133">Transmembrane helix</keyword>
<feature type="compositionally biased region" description="Basic and acidic residues" evidence="5">
    <location>
        <begin position="1180"/>
        <end position="1189"/>
    </location>
</feature>
<feature type="transmembrane region" description="Helical" evidence="6">
    <location>
        <begin position="1959"/>
        <end position="1987"/>
    </location>
</feature>
<protein>
    <recommendedName>
        <fullName evidence="7">Bicarbonate transporter-like transmembrane domain-containing protein</fullName>
    </recommendedName>
</protein>
<feature type="transmembrane region" description="Helical" evidence="6">
    <location>
        <begin position="1334"/>
        <end position="1355"/>
    </location>
</feature>
<comment type="subcellular location">
    <subcellularLocation>
        <location evidence="1">Membrane</location>
        <topology evidence="1">Multi-pass membrane protein</topology>
    </subcellularLocation>
</comment>
<evidence type="ECO:0000313" key="9">
    <source>
        <dbReference type="Proteomes" id="UP000654075"/>
    </source>
</evidence>
<evidence type="ECO:0000256" key="3">
    <source>
        <dbReference type="ARBA" id="ARBA00022989"/>
    </source>
</evidence>
<feature type="compositionally biased region" description="Acidic residues" evidence="5">
    <location>
        <begin position="1160"/>
        <end position="1179"/>
    </location>
</feature>
<feature type="region of interest" description="Disordered" evidence="5">
    <location>
        <begin position="1137"/>
        <end position="1205"/>
    </location>
</feature>
<dbReference type="GO" id="GO:0050801">
    <property type="term" value="P:monoatomic ion homeostasis"/>
    <property type="evidence" value="ECO:0007669"/>
    <property type="project" value="TreeGrafter"/>
</dbReference>
<evidence type="ECO:0000256" key="1">
    <source>
        <dbReference type="ARBA" id="ARBA00004141"/>
    </source>
</evidence>
<feature type="transmembrane region" description="Helical" evidence="6">
    <location>
        <begin position="255"/>
        <end position="273"/>
    </location>
</feature>
<dbReference type="Pfam" id="PF00955">
    <property type="entry name" value="HCO3_cotransp"/>
    <property type="match status" value="2"/>
</dbReference>
<feature type="transmembrane region" description="Helical" evidence="6">
    <location>
        <begin position="2007"/>
        <end position="2031"/>
    </location>
</feature>